<dbReference type="STRING" id="935700.jaqu_05320"/>
<keyword evidence="1" id="KW-0732">Signal</keyword>
<dbReference type="AlphaFoldDB" id="A0A0D1EKX6"/>
<evidence type="ECO:0000256" key="1">
    <source>
        <dbReference type="SAM" id="SignalP"/>
    </source>
</evidence>
<reference evidence="2 3" key="1">
    <citation type="submission" date="2015-02" db="EMBL/GenBank/DDBJ databases">
        <title>Genome Sequence of Jannaschia aquimarina DSM28248, a member of the Roseobacter clade.</title>
        <authorList>
            <person name="Voget S."/>
            <person name="Daniel R."/>
        </authorList>
    </citation>
    <scope>NUCLEOTIDE SEQUENCE [LARGE SCALE GENOMIC DNA]</scope>
    <source>
        <strain evidence="2 3">GSW-M26</strain>
    </source>
</reference>
<accession>A0A0D1EKX6</accession>
<gene>
    <name evidence="2" type="ORF">jaqu_05320</name>
</gene>
<evidence type="ECO:0000313" key="3">
    <source>
        <dbReference type="Proteomes" id="UP000032232"/>
    </source>
</evidence>
<organism evidence="2 3">
    <name type="scientific">Jannaschia aquimarina</name>
    <dbReference type="NCBI Taxonomy" id="935700"/>
    <lineage>
        <taxon>Bacteria</taxon>
        <taxon>Pseudomonadati</taxon>
        <taxon>Pseudomonadota</taxon>
        <taxon>Alphaproteobacteria</taxon>
        <taxon>Rhodobacterales</taxon>
        <taxon>Roseobacteraceae</taxon>
        <taxon>Jannaschia</taxon>
    </lineage>
</organism>
<feature type="chain" id="PRO_5002230401" description="Lipoprotein" evidence="1">
    <location>
        <begin position="19"/>
        <end position="45"/>
    </location>
</feature>
<evidence type="ECO:0000313" key="2">
    <source>
        <dbReference type="EMBL" id="KIT17641.1"/>
    </source>
</evidence>
<dbReference type="Proteomes" id="UP000032232">
    <property type="component" value="Unassembled WGS sequence"/>
</dbReference>
<name>A0A0D1EKX6_9RHOB</name>
<dbReference type="PROSITE" id="PS51257">
    <property type="entry name" value="PROKAR_LIPOPROTEIN"/>
    <property type="match status" value="1"/>
</dbReference>
<sequence length="45" mass="4651">MMRLSRLLFALPLLTLLAACVDEGEGDAPDLNPTLPGTGGIPSDV</sequence>
<feature type="signal peptide" evidence="1">
    <location>
        <begin position="1"/>
        <end position="18"/>
    </location>
</feature>
<proteinExistence type="predicted"/>
<comment type="caution">
    <text evidence="2">The sequence shown here is derived from an EMBL/GenBank/DDBJ whole genome shotgun (WGS) entry which is preliminary data.</text>
</comment>
<dbReference type="RefSeq" id="WP_161793816.1">
    <property type="nucleotide sequence ID" value="NZ_FZPF01000002.1"/>
</dbReference>
<keyword evidence="3" id="KW-1185">Reference proteome</keyword>
<dbReference type="PATRIC" id="fig|935700.4.peg.564"/>
<dbReference type="EMBL" id="JYFE01000016">
    <property type="protein sequence ID" value="KIT17641.1"/>
    <property type="molecule type" value="Genomic_DNA"/>
</dbReference>
<evidence type="ECO:0008006" key="4">
    <source>
        <dbReference type="Google" id="ProtNLM"/>
    </source>
</evidence>
<protein>
    <recommendedName>
        <fullName evidence="4">Lipoprotein</fullName>
    </recommendedName>
</protein>